<comment type="subcellular location">
    <subcellularLocation>
        <location evidence="1">Endomembrane system</location>
        <topology evidence="1">Multi-pass membrane protein</topology>
    </subcellularLocation>
</comment>
<evidence type="ECO:0000256" key="6">
    <source>
        <dbReference type="ARBA" id="ARBA00023136"/>
    </source>
</evidence>
<dbReference type="SUPFAM" id="SSF56784">
    <property type="entry name" value="HAD-like"/>
    <property type="match status" value="1"/>
</dbReference>
<dbReference type="PANTHER" id="PTHR24093:SF369">
    <property type="entry name" value="CALCIUM-TRANSPORTING ATPASE"/>
    <property type="match status" value="1"/>
</dbReference>
<protein>
    <recommendedName>
        <fullName evidence="13">Cation-transporting P-type ATPase N-terminal domain-containing protein</fullName>
    </recommendedName>
</protein>
<accession>A0AAU9IZJ3</accession>
<feature type="transmembrane region" description="Helical" evidence="7">
    <location>
        <begin position="550"/>
        <end position="570"/>
    </location>
</feature>
<dbReference type="InterPro" id="IPR023298">
    <property type="entry name" value="ATPase_P-typ_TM_dom_sf"/>
</dbReference>
<dbReference type="SUPFAM" id="SSF81665">
    <property type="entry name" value="Calcium ATPase, transmembrane domain M"/>
    <property type="match status" value="1"/>
</dbReference>
<dbReference type="InterPro" id="IPR008250">
    <property type="entry name" value="ATPase_P-typ_transduc_dom_A_sf"/>
</dbReference>
<dbReference type="Proteomes" id="UP001162131">
    <property type="component" value="Unassembled WGS sequence"/>
</dbReference>
<evidence type="ECO:0000256" key="7">
    <source>
        <dbReference type="SAM" id="Phobius"/>
    </source>
</evidence>
<gene>
    <name evidence="11" type="ORF">BSTOLATCC_MIC21008</name>
</gene>
<evidence type="ECO:0000313" key="12">
    <source>
        <dbReference type="Proteomes" id="UP001162131"/>
    </source>
</evidence>
<dbReference type="InterPro" id="IPR023214">
    <property type="entry name" value="HAD_sf"/>
</dbReference>
<keyword evidence="3" id="KW-0479">Metal-binding</keyword>
<dbReference type="Gene3D" id="3.40.50.1000">
    <property type="entry name" value="HAD superfamily/HAD-like"/>
    <property type="match status" value="1"/>
</dbReference>
<feature type="domain" description="P-type ATPase A" evidence="8">
    <location>
        <begin position="153"/>
        <end position="246"/>
    </location>
</feature>
<evidence type="ECO:0000256" key="4">
    <source>
        <dbReference type="ARBA" id="ARBA00022842"/>
    </source>
</evidence>
<evidence type="ECO:0000256" key="5">
    <source>
        <dbReference type="ARBA" id="ARBA00022989"/>
    </source>
</evidence>
<keyword evidence="12" id="KW-1185">Reference proteome</keyword>
<comment type="caution">
    <text evidence="11">The sequence shown here is derived from an EMBL/GenBank/DDBJ whole genome shotgun (WGS) entry which is preliminary data.</text>
</comment>
<dbReference type="InterPro" id="IPR006068">
    <property type="entry name" value="ATPase_P-typ_cation-transptr_C"/>
</dbReference>
<evidence type="ECO:0000256" key="2">
    <source>
        <dbReference type="ARBA" id="ARBA00022692"/>
    </source>
</evidence>
<name>A0AAU9IZJ3_9CILI</name>
<dbReference type="Pfam" id="PF00689">
    <property type="entry name" value="Cation_ATPase_C"/>
    <property type="match status" value="1"/>
</dbReference>
<keyword evidence="4" id="KW-0460">Magnesium</keyword>
<dbReference type="InterPro" id="IPR059000">
    <property type="entry name" value="ATPase_P-type_domA"/>
</dbReference>
<feature type="transmembrane region" description="Helical" evidence="7">
    <location>
        <begin position="92"/>
        <end position="111"/>
    </location>
</feature>
<dbReference type="PANTHER" id="PTHR24093">
    <property type="entry name" value="CATION TRANSPORTING ATPASE"/>
    <property type="match status" value="1"/>
</dbReference>
<feature type="transmembrane region" description="Helical" evidence="7">
    <location>
        <begin position="303"/>
        <end position="325"/>
    </location>
</feature>
<proteinExistence type="predicted"/>
<keyword evidence="5 7" id="KW-1133">Transmembrane helix</keyword>
<feature type="transmembrane region" description="Helical" evidence="7">
    <location>
        <begin position="576"/>
        <end position="596"/>
    </location>
</feature>
<keyword evidence="2 7" id="KW-0812">Transmembrane</keyword>
<evidence type="ECO:0000259" key="8">
    <source>
        <dbReference type="Pfam" id="PF00122"/>
    </source>
</evidence>
<dbReference type="Gene3D" id="2.70.150.10">
    <property type="entry name" value="Calcium-transporting ATPase, cytoplasmic transduction domain A"/>
    <property type="match status" value="1"/>
</dbReference>
<organism evidence="11 12">
    <name type="scientific">Blepharisma stoltei</name>
    <dbReference type="NCBI Taxonomy" id="1481888"/>
    <lineage>
        <taxon>Eukaryota</taxon>
        <taxon>Sar</taxon>
        <taxon>Alveolata</taxon>
        <taxon>Ciliophora</taxon>
        <taxon>Postciliodesmatophora</taxon>
        <taxon>Heterotrichea</taxon>
        <taxon>Heterotrichida</taxon>
        <taxon>Blepharismidae</taxon>
        <taxon>Blepharisma</taxon>
    </lineage>
</organism>
<dbReference type="AlphaFoldDB" id="A0AAU9IZJ3"/>
<feature type="domain" description="Cation-transporting P-type ATPase N-terminal" evidence="10">
    <location>
        <begin position="35"/>
        <end position="104"/>
    </location>
</feature>
<feature type="transmembrane region" description="Helical" evidence="7">
    <location>
        <begin position="117"/>
        <end position="136"/>
    </location>
</feature>
<sequence length="726" mass="81127">MADIRDFSISPSSLSEIFKNRDSKIQNSLESLKAYGGIEGLCHQLQTDLCNGIDDSPTKISKRVNHFGTNKFEPKVQRASFFECLKDQLTDYTLLLILFLSSVSIIIGVFAGTTEYIGNFKVLVSVWILNAIYAVFNYKKAKNLSTLKAPNWKVKVIRAGVEKEISKNDLLTGDLLIVSKGDVLQVDGILIKGSILDIKERENLHLSNEISPLESKNPSNPFIYFNSKILEGNGVVLVCAVGKYTSKPQSIPEPSDEEETLIETKIEEKAESWGKIGLISSIIIIFVLLIIFFYHSIVAWKWGAAGTIEVLSIFVTGLALIIVSIPENFTVFVSTYFCHTTKQIEKDNIFIKNVSQIELIGEVTTVIISSNKESAKSLCNLMQNFENSGIAVIIVTEEDVKTGKEICENCGITDDFIMDIEILKKRVPGLISILDSNKEDPKVEYIIKSFKKAAENVKVFANCAPNDKIIIKQALQASGEVIASIEACQTDSSLLEISDVGIFTPSNSQICMAASTIFLPDTNYEAFIHFLRRGRNLVLSTQKLIVHREASIFVLLFICLIGVFTSGKLLFNGVQLIWMCFLLDILGTLVFTINYDGDSETKPFKREDEIVNGNMKILIRAQILYQALVLVFLYFGSQSSLIFHTFIFLQIFNELSLVNWSFKNFNAIAVVALSFIMHYFAIEYAGSWLDCEKMSWEGHFNCIKLAAGSLAALFIAKLLFKFGEKK</sequence>
<feature type="transmembrane region" description="Helical" evidence="7">
    <location>
        <begin position="641"/>
        <end position="660"/>
    </location>
</feature>
<dbReference type="InterPro" id="IPR036412">
    <property type="entry name" value="HAD-like_sf"/>
</dbReference>
<dbReference type="Gene3D" id="1.20.1110.10">
    <property type="entry name" value="Calcium-transporting ATPase, transmembrane domain"/>
    <property type="match status" value="2"/>
</dbReference>
<evidence type="ECO:0000256" key="1">
    <source>
        <dbReference type="ARBA" id="ARBA00004127"/>
    </source>
</evidence>
<evidence type="ECO:0000256" key="3">
    <source>
        <dbReference type="ARBA" id="ARBA00022723"/>
    </source>
</evidence>
<dbReference type="InterPro" id="IPR004014">
    <property type="entry name" value="ATPase_P-typ_cation-transptr_N"/>
</dbReference>
<feature type="domain" description="Cation-transporting P-type ATPase C-terminal" evidence="9">
    <location>
        <begin position="569"/>
        <end position="719"/>
    </location>
</feature>
<feature type="transmembrane region" description="Helical" evidence="7">
    <location>
        <begin position="276"/>
        <end position="297"/>
    </location>
</feature>
<evidence type="ECO:0000259" key="9">
    <source>
        <dbReference type="Pfam" id="PF00689"/>
    </source>
</evidence>
<keyword evidence="6 7" id="KW-0472">Membrane</keyword>
<evidence type="ECO:0000313" key="11">
    <source>
        <dbReference type="EMBL" id="CAG9318535.1"/>
    </source>
</evidence>
<dbReference type="Pfam" id="PF00122">
    <property type="entry name" value="E1-E2_ATPase"/>
    <property type="match status" value="1"/>
</dbReference>
<dbReference type="SUPFAM" id="SSF81653">
    <property type="entry name" value="Calcium ATPase, transduction domain A"/>
    <property type="match status" value="1"/>
</dbReference>
<dbReference type="Pfam" id="PF00690">
    <property type="entry name" value="Cation_ATPase_N"/>
    <property type="match status" value="1"/>
</dbReference>
<feature type="transmembrane region" description="Helical" evidence="7">
    <location>
        <begin position="667"/>
        <end position="686"/>
    </location>
</feature>
<dbReference type="GO" id="GO:0005886">
    <property type="term" value="C:plasma membrane"/>
    <property type="evidence" value="ECO:0007669"/>
    <property type="project" value="TreeGrafter"/>
</dbReference>
<dbReference type="EMBL" id="CAJZBQ010000020">
    <property type="protein sequence ID" value="CAG9318535.1"/>
    <property type="molecule type" value="Genomic_DNA"/>
</dbReference>
<evidence type="ECO:0008006" key="13">
    <source>
        <dbReference type="Google" id="ProtNLM"/>
    </source>
</evidence>
<dbReference type="GO" id="GO:0005388">
    <property type="term" value="F:P-type calcium transporter activity"/>
    <property type="evidence" value="ECO:0007669"/>
    <property type="project" value="TreeGrafter"/>
</dbReference>
<dbReference type="GO" id="GO:0012505">
    <property type="term" value="C:endomembrane system"/>
    <property type="evidence" value="ECO:0007669"/>
    <property type="project" value="UniProtKB-SubCell"/>
</dbReference>
<evidence type="ECO:0000259" key="10">
    <source>
        <dbReference type="Pfam" id="PF00690"/>
    </source>
</evidence>
<reference evidence="11" key="1">
    <citation type="submission" date="2021-09" db="EMBL/GenBank/DDBJ databases">
        <authorList>
            <consortium name="AG Swart"/>
            <person name="Singh M."/>
            <person name="Singh A."/>
            <person name="Seah K."/>
            <person name="Emmerich C."/>
        </authorList>
    </citation>
    <scope>NUCLEOTIDE SEQUENCE</scope>
    <source>
        <strain evidence="11">ATCC30299</strain>
    </source>
</reference>
<dbReference type="GO" id="GO:0046872">
    <property type="term" value="F:metal ion binding"/>
    <property type="evidence" value="ECO:0007669"/>
    <property type="project" value="UniProtKB-KW"/>
</dbReference>
<feature type="transmembrane region" description="Helical" evidence="7">
    <location>
        <begin position="698"/>
        <end position="720"/>
    </location>
</feature>